<feature type="transmembrane region" description="Helical" evidence="7">
    <location>
        <begin position="464"/>
        <end position="481"/>
    </location>
</feature>
<accession>A0A381SJ63</accession>
<evidence type="ECO:0000256" key="6">
    <source>
        <dbReference type="ARBA" id="ARBA00038076"/>
    </source>
</evidence>
<evidence type="ECO:0000259" key="8">
    <source>
        <dbReference type="Pfam" id="PF02687"/>
    </source>
</evidence>
<keyword evidence="2" id="KW-1003">Cell membrane</keyword>
<keyword evidence="4 7" id="KW-1133">Transmembrane helix</keyword>
<dbReference type="PANTHER" id="PTHR30572">
    <property type="entry name" value="MEMBRANE COMPONENT OF TRANSPORTER-RELATED"/>
    <property type="match status" value="1"/>
</dbReference>
<evidence type="ECO:0000256" key="3">
    <source>
        <dbReference type="ARBA" id="ARBA00022692"/>
    </source>
</evidence>
<evidence type="ECO:0000256" key="2">
    <source>
        <dbReference type="ARBA" id="ARBA00022475"/>
    </source>
</evidence>
<feature type="transmembrane region" description="Helical" evidence="7">
    <location>
        <begin position="531"/>
        <end position="548"/>
    </location>
</feature>
<dbReference type="AlphaFoldDB" id="A0A381SJ63"/>
<evidence type="ECO:0000256" key="4">
    <source>
        <dbReference type="ARBA" id="ARBA00022989"/>
    </source>
</evidence>
<feature type="non-terminal residue" evidence="9">
    <location>
        <position position="858"/>
    </location>
</feature>
<dbReference type="PANTHER" id="PTHR30572:SF4">
    <property type="entry name" value="ABC TRANSPORTER PERMEASE YTRF"/>
    <property type="match status" value="1"/>
</dbReference>
<feature type="transmembrane region" description="Helical" evidence="7">
    <location>
        <begin position="365"/>
        <end position="398"/>
    </location>
</feature>
<evidence type="ECO:0000313" key="9">
    <source>
        <dbReference type="EMBL" id="SVA04095.1"/>
    </source>
</evidence>
<feature type="transmembrane region" description="Helical" evidence="7">
    <location>
        <begin position="554"/>
        <end position="575"/>
    </location>
</feature>
<feature type="transmembrane region" description="Helical" evidence="7">
    <location>
        <begin position="322"/>
        <end position="345"/>
    </location>
</feature>
<evidence type="ECO:0000256" key="1">
    <source>
        <dbReference type="ARBA" id="ARBA00004651"/>
    </source>
</evidence>
<feature type="domain" description="ABC3 transporter permease C-terminal" evidence="8">
    <location>
        <begin position="324"/>
        <end position="442"/>
    </location>
</feature>
<dbReference type="Pfam" id="PF02687">
    <property type="entry name" value="FtsX"/>
    <property type="match status" value="1"/>
</dbReference>
<feature type="transmembrane region" description="Helical" evidence="7">
    <location>
        <begin position="21"/>
        <end position="48"/>
    </location>
</feature>
<protein>
    <recommendedName>
        <fullName evidence="8">ABC3 transporter permease C-terminal domain-containing protein</fullName>
    </recommendedName>
</protein>
<comment type="similarity">
    <text evidence="6">Belongs to the ABC-4 integral membrane protein family.</text>
</comment>
<organism evidence="9">
    <name type="scientific">marine metagenome</name>
    <dbReference type="NCBI Taxonomy" id="408172"/>
    <lineage>
        <taxon>unclassified sequences</taxon>
        <taxon>metagenomes</taxon>
        <taxon>ecological metagenomes</taxon>
    </lineage>
</organism>
<dbReference type="InterPro" id="IPR050250">
    <property type="entry name" value="Macrolide_Exporter_MacB"/>
</dbReference>
<proteinExistence type="inferred from homology"/>
<dbReference type="GO" id="GO:0005886">
    <property type="term" value="C:plasma membrane"/>
    <property type="evidence" value="ECO:0007669"/>
    <property type="project" value="UniProtKB-SubCell"/>
</dbReference>
<name>A0A381SJ63_9ZZZZ</name>
<evidence type="ECO:0000256" key="7">
    <source>
        <dbReference type="SAM" id="Phobius"/>
    </source>
</evidence>
<comment type="subcellular location">
    <subcellularLocation>
        <location evidence="1">Cell membrane</location>
        <topology evidence="1">Multi-pass membrane protein</topology>
    </subcellularLocation>
</comment>
<reference evidence="9" key="1">
    <citation type="submission" date="2018-05" db="EMBL/GenBank/DDBJ databases">
        <authorList>
            <person name="Lanie J.A."/>
            <person name="Ng W.-L."/>
            <person name="Kazmierczak K.M."/>
            <person name="Andrzejewski T.M."/>
            <person name="Davidsen T.M."/>
            <person name="Wayne K.J."/>
            <person name="Tettelin H."/>
            <person name="Glass J.I."/>
            <person name="Rusch D."/>
            <person name="Podicherti R."/>
            <person name="Tsui H.-C.T."/>
            <person name="Winkler M.E."/>
        </authorList>
    </citation>
    <scope>NUCLEOTIDE SEQUENCE</scope>
</reference>
<keyword evidence="3 7" id="KW-0812">Transmembrane</keyword>
<gene>
    <name evidence="9" type="ORF">METZ01_LOCUS56949</name>
</gene>
<sequence length="858" mass="95108">MKMEGLAKIIRVWPLIVRRLIVNWRTLSTVIIGVVLACSIMSGTVVFFDSLKEIALDDVLKSLDKEEINILVQAEKGPTNADEASTLNERIHSFSEGLLSSHVSEILHGGRTTTLFFSYPGQEQNAGKDNSRTFFAYLPNLQPHITITDGIFGGNGLGELTSEEISVIKVLVNVQDAANFGLQVGDRISAVPYWDDSVSHVTAEVAGTFEKNNQDDLYWSIEQKGFMYSASDSFKTIPLYLNEDVYMEHLASKFLDLETTYVWMFDIDRESINSSNASNLASNITYFGNRLESELNRFVIRTELDKSLQKYDTRILFTKLQMYVVLIMITFVVLYYVVALSSLVVEERRFEVSKLRSRGASSSQILSVFVIEGATISFFATLLGPLIAVGGISLLGFLPGFHEINDGAFLSARLTYQALFMSILGGILSFLALMIPSIQASRLTVSDERTKSNRPNRLTFISRYYIDVIVLIVSLFLFNQLNEQGSMAARGVLGDVKVNQIMLAVPAIMLIASALVILRIFPLVMSIASRVLSRYLPVGITLIMWQISRNPSNYSRLLLLLILMTGLGIFVSSFGGTLNKNFEDRVYYSHGSDIRLSSVSLNPRGRSKPLTKGIESINGVSTVSPSVRLIGTDVTKTFGSDSITVLGIDTDQFEQSAWYRDDFSESSLSKISDTLQDTDTKGIELPDRSRSFGVLVKSDKSRPTTVLVARMKDKNGRYLSYDLGSLDSGGWTLKQVEIFGNRGRFQVFPARPLTLISIGIVETIPQKKLTSGSILIDSVRVRLSTGEVVNLEDFRDINGWQIIDSSISSANDRLGISEISAKSDSSAFFTWSEGPPITMRGIYPSTKFKPISAIVNSD</sequence>
<feature type="transmembrane region" description="Helical" evidence="7">
    <location>
        <begin position="418"/>
        <end position="443"/>
    </location>
</feature>
<dbReference type="InterPro" id="IPR003838">
    <property type="entry name" value="ABC3_permease_C"/>
</dbReference>
<dbReference type="EMBL" id="UINC01003187">
    <property type="protein sequence ID" value="SVA04095.1"/>
    <property type="molecule type" value="Genomic_DNA"/>
</dbReference>
<dbReference type="GO" id="GO:0022857">
    <property type="term" value="F:transmembrane transporter activity"/>
    <property type="evidence" value="ECO:0007669"/>
    <property type="project" value="TreeGrafter"/>
</dbReference>
<feature type="transmembrane region" description="Helical" evidence="7">
    <location>
        <begin position="501"/>
        <end position="524"/>
    </location>
</feature>
<evidence type="ECO:0000256" key="5">
    <source>
        <dbReference type="ARBA" id="ARBA00023136"/>
    </source>
</evidence>
<keyword evidence="5 7" id="KW-0472">Membrane</keyword>